<comment type="similarity">
    <text evidence="2">Belongs to the Tom20 family.</text>
</comment>
<feature type="transmembrane region" description="Helical" evidence="10">
    <location>
        <begin position="20"/>
        <end position="43"/>
    </location>
</feature>
<name>B5RJ08_DROME</name>
<dbReference type="AlphaFoldDB" id="B5RJ08"/>
<keyword evidence="5" id="KW-1000">Mitochondrion outer membrane</keyword>
<dbReference type="ExpressionAtlas" id="B5RJ08">
    <property type="expression patterns" value="baseline and differential"/>
</dbReference>
<dbReference type="GO" id="GO:0005742">
    <property type="term" value="C:mitochondrial outer membrane translocase complex"/>
    <property type="evidence" value="ECO:0007669"/>
    <property type="project" value="InterPro"/>
</dbReference>
<dbReference type="EMBL" id="BT044282">
    <property type="protein sequence ID" value="ACH92347.1"/>
    <property type="molecule type" value="mRNA"/>
</dbReference>
<dbReference type="Gene3D" id="1.20.960.10">
    <property type="entry name" value="Mitochondrial outer membrane translocase complex, subunit Tom20 domain"/>
    <property type="match status" value="1"/>
</dbReference>
<evidence type="ECO:0000256" key="7">
    <source>
        <dbReference type="ARBA" id="ARBA00022989"/>
    </source>
</evidence>
<keyword evidence="8" id="KW-0496">Mitochondrion</keyword>
<dbReference type="PANTHER" id="PTHR12430:SF0">
    <property type="entry name" value="TRANSLOCASE OF OUTER MITOCHONDRIAL MEMBRANE 20"/>
    <property type="match status" value="1"/>
</dbReference>
<evidence type="ECO:0000256" key="8">
    <source>
        <dbReference type="ARBA" id="ARBA00023128"/>
    </source>
</evidence>
<evidence type="ECO:0000256" key="6">
    <source>
        <dbReference type="ARBA" id="ARBA00022927"/>
    </source>
</evidence>
<organism evidence="11">
    <name type="scientific">Drosophila melanogaster</name>
    <name type="common">Fruit fly</name>
    <dbReference type="NCBI Taxonomy" id="7227"/>
    <lineage>
        <taxon>Eukaryota</taxon>
        <taxon>Metazoa</taxon>
        <taxon>Ecdysozoa</taxon>
        <taxon>Arthropoda</taxon>
        <taxon>Hexapoda</taxon>
        <taxon>Insecta</taxon>
        <taxon>Pterygota</taxon>
        <taxon>Neoptera</taxon>
        <taxon>Endopterygota</taxon>
        <taxon>Diptera</taxon>
        <taxon>Brachycera</taxon>
        <taxon>Muscomorpha</taxon>
        <taxon>Ephydroidea</taxon>
        <taxon>Drosophilidae</taxon>
        <taxon>Drosophila</taxon>
        <taxon>Sophophora</taxon>
    </lineage>
</organism>
<evidence type="ECO:0000256" key="10">
    <source>
        <dbReference type="SAM" id="Phobius"/>
    </source>
</evidence>
<dbReference type="InterPro" id="IPR022422">
    <property type="entry name" value="MAS20_rcpt_metazoan"/>
</dbReference>
<dbReference type="GO" id="GO:0006886">
    <property type="term" value="P:intracellular protein transport"/>
    <property type="evidence" value="ECO:0007669"/>
    <property type="project" value="InterPro"/>
</dbReference>
<proteinExistence type="evidence at transcript level"/>
<dbReference type="SUPFAM" id="SSF47157">
    <property type="entry name" value="Mitochondrial import receptor subunit Tom20"/>
    <property type="match status" value="1"/>
</dbReference>
<evidence type="ECO:0000256" key="2">
    <source>
        <dbReference type="ARBA" id="ARBA00005792"/>
    </source>
</evidence>
<dbReference type="HOGENOM" id="CLU_100000_1_1_1"/>
<dbReference type="PRINTS" id="PR01989">
    <property type="entry name" value="EUOM20RECPTR"/>
</dbReference>
<evidence type="ECO:0000256" key="4">
    <source>
        <dbReference type="ARBA" id="ARBA00022692"/>
    </source>
</evidence>
<dbReference type="OrthoDB" id="2154253at2759"/>
<evidence type="ECO:0000256" key="9">
    <source>
        <dbReference type="ARBA" id="ARBA00023136"/>
    </source>
</evidence>
<evidence type="ECO:0000256" key="5">
    <source>
        <dbReference type="ARBA" id="ARBA00022787"/>
    </source>
</evidence>
<keyword evidence="3" id="KW-0813">Transport</keyword>
<dbReference type="InterPro" id="IPR023392">
    <property type="entry name" value="Tom20_dom_sf"/>
</dbReference>
<protein>
    <submittedName>
        <fullName evidence="11">FI06444p</fullName>
    </submittedName>
</protein>
<evidence type="ECO:0000313" key="11">
    <source>
        <dbReference type="EMBL" id="ACH92347.1"/>
    </source>
</evidence>
<keyword evidence="7 10" id="KW-1133">Transmembrane helix</keyword>
<keyword evidence="4 10" id="KW-0812">Transmembrane</keyword>
<dbReference type="Bgee" id="FBgn0037828">
    <property type="expression patterns" value="Expressed in early-mid elongation-stage spermatid (Drosophila) in testis and 25 other cell types or tissues"/>
</dbReference>
<feature type="non-terminal residue" evidence="11">
    <location>
        <position position="1"/>
    </location>
</feature>
<evidence type="ECO:0000256" key="3">
    <source>
        <dbReference type="ARBA" id="ARBA00022448"/>
    </source>
</evidence>
<gene>
    <name evidence="11" type="primary">tomboy20-RA</name>
</gene>
<dbReference type="InterPro" id="IPR002056">
    <property type="entry name" value="MAS20"/>
</dbReference>
<dbReference type="VEuPathDB" id="VectorBase:FBgn0037828"/>
<dbReference type="PRINTS" id="PR00351">
    <property type="entry name" value="OM20RECEPTOR"/>
</dbReference>
<keyword evidence="9 10" id="KW-0472">Membrane</keyword>
<dbReference type="PANTHER" id="PTHR12430">
    <property type="entry name" value="MITOCHONDRIAL IMPORT RECEPTOR SUBUNIT TOM20"/>
    <property type="match status" value="1"/>
</dbReference>
<evidence type="ECO:0000256" key="1">
    <source>
        <dbReference type="ARBA" id="ARBA00004572"/>
    </source>
</evidence>
<comment type="subcellular location">
    <subcellularLocation>
        <location evidence="1">Mitochondrion outer membrane</location>
        <topology evidence="1">Single-pass membrane protein</topology>
    </subcellularLocation>
</comment>
<reference evidence="11" key="1">
    <citation type="submission" date="2008-09" db="EMBL/GenBank/DDBJ databases">
        <authorList>
            <person name="Carlson J."/>
            <person name="Booth B."/>
            <person name="Frise E."/>
            <person name="Park S."/>
            <person name="Wan K."/>
            <person name="Yu C."/>
            <person name="Celniker S."/>
        </authorList>
    </citation>
    <scope>NUCLEOTIDE SEQUENCE</scope>
</reference>
<dbReference type="PIRSF" id="PIRSF037707">
    <property type="entry name" value="MAS20_rcpt"/>
    <property type="match status" value="1"/>
</dbReference>
<dbReference type="GO" id="GO:0006605">
    <property type="term" value="P:protein targeting"/>
    <property type="evidence" value="ECO:0007669"/>
    <property type="project" value="InterPro"/>
</dbReference>
<dbReference type="Pfam" id="PF02064">
    <property type="entry name" value="MAS20"/>
    <property type="match status" value="1"/>
</dbReference>
<accession>B5RJ08</accession>
<keyword evidence="6" id="KW-0653">Protein transport</keyword>
<sequence>GLTFQQGETEIRKELNSKMIGVSGTFKVLAAISGILFMGYCVYFDKQRRSDPDFKRKLHERRIQRSLASVKSTASVSMSERDVEVYFMTQIHKGETLITNGDVEAGVEHLINAILVCGQPSKLLQLLQSTLPMDIFTTMLIKMHAYEASQRCLPVLVDDEATSSL</sequence>